<dbReference type="InterPro" id="IPR029063">
    <property type="entry name" value="SAM-dependent_MTases_sf"/>
</dbReference>
<feature type="transmembrane region" description="Helical" evidence="3">
    <location>
        <begin position="70"/>
        <end position="92"/>
    </location>
</feature>
<evidence type="ECO:0000313" key="6">
    <source>
        <dbReference type="Proteomes" id="UP000595374"/>
    </source>
</evidence>
<feature type="transmembrane region" description="Helical" evidence="3">
    <location>
        <begin position="37"/>
        <end position="58"/>
    </location>
</feature>
<name>A0A7T4DK09_9MICO</name>
<reference evidence="5 6" key="1">
    <citation type="submission" date="2020-12" db="EMBL/GenBank/DDBJ databases">
        <title>FDA dAtabase for Regulatory Grade micrObial Sequences (FDA-ARGOS): Supporting development and validation of Infectious Disease Dx tests.</title>
        <authorList>
            <person name="Sproer C."/>
            <person name="Gronow S."/>
            <person name="Severitt S."/>
            <person name="Schroder I."/>
            <person name="Tallon L."/>
            <person name="Sadzewicz L."/>
            <person name="Zhao X."/>
            <person name="Boylan J."/>
            <person name="Ott S."/>
            <person name="Bowen H."/>
            <person name="Vavikolanu K."/>
            <person name="Mehta A."/>
            <person name="Aluvathingal J."/>
            <person name="Nadendla S."/>
            <person name="Lowell S."/>
            <person name="Myers T."/>
            <person name="Yan Y."/>
            <person name="Sichtig H."/>
        </authorList>
    </citation>
    <scope>NUCLEOTIDE SEQUENCE [LARGE SCALE GENOMIC DNA]</scope>
    <source>
        <strain evidence="5 6">FDAARGOS_990</strain>
    </source>
</reference>
<dbReference type="Pfam" id="PF13727">
    <property type="entry name" value="CoA_binding_3"/>
    <property type="match status" value="1"/>
</dbReference>
<evidence type="ECO:0000259" key="4">
    <source>
        <dbReference type="Pfam" id="PF02719"/>
    </source>
</evidence>
<sequence>MTVVWQSDARPSSEMRIVGSRTGPEASRTRFAKDLLAVVRSLADGLIFALIVCVMVLFRFDFHLTSLSLAGMLVSAAIAVVVFLVCGPLAVYRGRYHDGSPDQFAAIAGTVALAVGLMWVAEFAFVSRLLIPTSVPIAAGAMMLVVKSLENWVRRNYRQRLRSGSRSSKPALIIGAGTQGMRAFDMIAEDRSHEYSAAGLLDDDPHKRHLRYNGIRVLGPISDVANQVDRTGATVIIIAIADLPPEMLQRIASSLDGRPVEIKILPTIAESDLGRQESHVPAVSDLRTRNFRDISLEDLIGRKPISTNIDDISSAISDRVVLVTGAGGSIGSQLCRQVARFSPARLVMTDRDESGLHATQLGLEGSALLTSDDLVLGDLRDTAFIDALIADVKPDIIFHAAALKHLTFLERFPEEAIRTNVGASLDLLNASLANDVESFVHISTDKAANAMSVLGRTKFSIERAIASVAAESGRRYMSVRFGNVLGSRGSVLETFVAQVAAGDPVTVTDPDVTRYFMTADEACELVLQAAAIGQPGETLVLDMGVPIKIDDLARRVIALSGRSDAQIVYTGLRPGEKLTESLLSPGEEDNRPIHPLITQVKIVPVEISALRDLVTHARDASAFRRRDDLASDLEAILDSSDSGGDRTLTTGSSDSAATAKSLTGTKADPSPDNGTGAGDASR</sequence>
<dbReference type="CDD" id="cd05237">
    <property type="entry name" value="UDP_invert_4-6DH_SDR_e"/>
    <property type="match status" value="1"/>
</dbReference>
<dbReference type="SUPFAM" id="SSF53335">
    <property type="entry name" value="S-adenosyl-L-methionine-dependent methyltransferases"/>
    <property type="match status" value="1"/>
</dbReference>
<keyword evidence="3" id="KW-0812">Transmembrane</keyword>
<dbReference type="SUPFAM" id="SSF51735">
    <property type="entry name" value="NAD(P)-binding Rossmann-fold domains"/>
    <property type="match status" value="1"/>
</dbReference>
<accession>A0A7T4DK09</accession>
<proteinExistence type="inferred from homology"/>
<dbReference type="PANTHER" id="PTHR43318">
    <property type="entry name" value="UDP-N-ACETYLGLUCOSAMINE 4,6-DEHYDRATASE"/>
    <property type="match status" value="1"/>
</dbReference>
<feature type="transmembrane region" description="Helical" evidence="3">
    <location>
        <begin position="104"/>
        <end position="125"/>
    </location>
</feature>
<feature type="compositionally biased region" description="Polar residues" evidence="2">
    <location>
        <begin position="639"/>
        <end position="664"/>
    </location>
</feature>
<dbReference type="EMBL" id="CP065989">
    <property type="protein sequence ID" value="QQB15443.1"/>
    <property type="molecule type" value="Genomic_DNA"/>
</dbReference>
<dbReference type="InterPro" id="IPR036291">
    <property type="entry name" value="NAD(P)-bd_dom_sf"/>
</dbReference>
<organism evidence="5 6">
    <name type="scientific">Brevibacterium casei</name>
    <dbReference type="NCBI Taxonomy" id="33889"/>
    <lineage>
        <taxon>Bacteria</taxon>
        <taxon>Bacillati</taxon>
        <taxon>Actinomycetota</taxon>
        <taxon>Actinomycetes</taxon>
        <taxon>Micrococcales</taxon>
        <taxon>Brevibacteriaceae</taxon>
        <taxon>Brevibacterium</taxon>
    </lineage>
</organism>
<dbReference type="InterPro" id="IPR003869">
    <property type="entry name" value="Polysac_CapD-like"/>
</dbReference>
<dbReference type="PANTHER" id="PTHR43318:SF1">
    <property type="entry name" value="POLYSACCHARIDE BIOSYNTHESIS PROTEIN EPSC-RELATED"/>
    <property type="match status" value="1"/>
</dbReference>
<evidence type="ECO:0000313" key="5">
    <source>
        <dbReference type="EMBL" id="QQB15443.1"/>
    </source>
</evidence>
<protein>
    <submittedName>
        <fullName evidence="5">Polysaccharide biosynthesis protein</fullName>
    </submittedName>
</protein>
<feature type="domain" description="Polysaccharide biosynthesis protein CapD-like" evidence="4">
    <location>
        <begin position="321"/>
        <end position="599"/>
    </location>
</feature>
<dbReference type="InterPro" id="IPR051203">
    <property type="entry name" value="Polysaccharide_Synthase-Rel"/>
</dbReference>
<evidence type="ECO:0000256" key="1">
    <source>
        <dbReference type="ARBA" id="ARBA00007430"/>
    </source>
</evidence>
<comment type="similarity">
    <text evidence="1">Belongs to the polysaccharide synthase family.</text>
</comment>
<keyword evidence="3" id="KW-0472">Membrane</keyword>
<gene>
    <name evidence="5" type="ORF">I6H47_05740</name>
</gene>
<dbReference type="Gene3D" id="3.40.50.720">
    <property type="entry name" value="NAD(P)-binding Rossmann-like Domain"/>
    <property type="match status" value="2"/>
</dbReference>
<evidence type="ECO:0000256" key="2">
    <source>
        <dbReference type="SAM" id="MobiDB-lite"/>
    </source>
</evidence>
<evidence type="ECO:0000256" key="3">
    <source>
        <dbReference type="SAM" id="Phobius"/>
    </source>
</evidence>
<dbReference type="AlphaFoldDB" id="A0A7T4DK09"/>
<dbReference type="Proteomes" id="UP000595374">
    <property type="component" value="Chromosome"/>
</dbReference>
<dbReference type="RefSeq" id="WP_198500431.1">
    <property type="nucleotide sequence ID" value="NZ_CP065989.1"/>
</dbReference>
<dbReference type="Pfam" id="PF02719">
    <property type="entry name" value="Polysacc_synt_2"/>
    <property type="match status" value="1"/>
</dbReference>
<keyword evidence="3" id="KW-1133">Transmembrane helix</keyword>
<feature type="region of interest" description="Disordered" evidence="2">
    <location>
        <begin position="637"/>
        <end position="682"/>
    </location>
</feature>